<proteinExistence type="predicted"/>
<comment type="subcellular location">
    <subcellularLocation>
        <location evidence="1">Membrane</location>
        <topology evidence="1">Multi-pass membrane protein</topology>
    </subcellularLocation>
</comment>
<dbReference type="PANTHER" id="PTHR11040:SF44">
    <property type="entry name" value="PROTEIN ZNTC-RELATED"/>
    <property type="match status" value="1"/>
</dbReference>
<name>A0A432MPT6_9BACT</name>
<keyword evidence="8" id="KW-1185">Reference proteome</keyword>
<feature type="transmembrane region" description="Helical" evidence="6">
    <location>
        <begin position="198"/>
        <end position="225"/>
    </location>
</feature>
<comment type="caution">
    <text evidence="7">The sequence shown here is derived from an EMBL/GenBank/DDBJ whole genome shotgun (WGS) entry which is preliminary data.</text>
</comment>
<reference evidence="7 8" key="2">
    <citation type="submission" date="2019-01" db="EMBL/GenBank/DDBJ databases">
        <title>Tautonia sociabilis, a novel thermotolerant planctomycete of Isosphaeraceae family, isolated from a 4000 m deep subterranean habitat.</title>
        <authorList>
            <person name="Kovaleva O.L."/>
            <person name="Elcheninov A.G."/>
            <person name="Van Heerden E."/>
            <person name="Toshchakov S.V."/>
            <person name="Novikov A."/>
            <person name="Bonch-Osmolovskaya E.A."/>
            <person name="Kublanov I.V."/>
        </authorList>
    </citation>
    <scope>NUCLEOTIDE SEQUENCE [LARGE SCALE GENOMIC DNA]</scope>
    <source>
        <strain evidence="7 8">GM2012</strain>
    </source>
</reference>
<keyword evidence="2 6" id="KW-0812">Transmembrane</keyword>
<evidence type="ECO:0000313" key="7">
    <source>
        <dbReference type="EMBL" id="RUL89095.1"/>
    </source>
</evidence>
<dbReference type="GO" id="GO:0016020">
    <property type="term" value="C:membrane"/>
    <property type="evidence" value="ECO:0007669"/>
    <property type="project" value="UniProtKB-SubCell"/>
</dbReference>
<dbReference type="InterPro" id="IPR003689">
    <property type="entry name" value="ZIP"/>
</dbReference>
<evidence type="ECO:0000256" key="6">
    <source>
        <dbReference type="SAM" id="Phobius"/>
    </source>
</evidence>
<organism evidence="7 8">
    <name type="scientific">Tautonia sociabilis</name>
    <dbReference type="NCBI Taxonomy" id="2080755"/>
    <lineage>
        <taxon>Bacteria</taxon>
        <taxon>Pseudomonadati</taxon>
        <taxon>Planctomycetota</taxon>
        <taxon>Planctomycetia</taxon>
        <taxon>Isosphaerales</taxon>
        <taxon>Isosphaeraceae</taxon>
        <taxon>Tautonia</taxon>
    </lineage>
</organism>
<evidence type="ECO:0000256" key="4">
    <source>
        <dbReference type="ARBA" id="ARBA00023136"/>
    </source>
</evidence>
<dbReference type="PANTHER" id="PTHR11040">
    <property type="entry name" value="ZINC/IRON TRANSPORTER"/>
    <property type="match status" value="1"/>
</dbReference>
<sequence>MIPPLALCCLAIVAVSLLGGLLPLLSRLTHTRLQLYLSFAAGTMLGAAFFHMMPEAVAAGSVGTLRWAVAGLTVLFLLERFFAFHHHEAPSPGDRDAPLLDHPHTHDHGDHGDHGDHHHPADSRVQAPTLNWTAAAIGLAVHSLIGGVALASAVVADFDTRGGFGAAAAGVLLATIVHKPADSLTVVSLMLRARAPQVLAHLVNFGFALMIPIGVALFLVGIHLLDAPTSGSLTASALAFSSGTFLCIALSDLLPELHFHSHDRTKLSIAFLLGLGLMFLSSFGEAEHSHDLGPALDHGAHAEAP</sequence>
<gene>
    <name evidence="7" type="ORF">TsocGM_03900</name>
</gene>
<dbReference type="OrthoDB" id="5739025at2"/>
<evidence type="ECO:0000313" key="8">
    <source>
        <dbReference type="Proteomes" id="UP000280296"/>
    </source>
</evidence>
<accession>A0A432MPT6</accession>
<feature type="transmembrane region" description="Helical" evidence="6">
    <location>
        <begin position="267"/>
        <end position="284"/>
    </location>
</feature>
<evidence type="ECO:0000256" key="2">
    <source>
        <dbReference type="ARBA" id="ARBA00022692"/>
    </source>
</evidence>
<feature type="transmembrane region" description="Helical" evidence="6">
    <location>
        <begin position="132"/>
        <end position="156"/>
    </location>
</feature>
<keyword evidence="4 6" id="KW-0472">Membrane</keyword>
<feature type="region of interest" description="Disordered" evidence="5">
    <location>
        <begin position="93"/>
        <end position="123"/>
    </location>
</feature>
<feature type="transmembrane region" description="Helical" evidence="6">
    <location>
        <begin position="35"/>
        <end position="53"/>
    </location>
</feature>
<protein>
    <submittedName>
        <fullName evidence="7">ZIP family metal transporter</fullName>
    </submittedName>
</protein>
<dbReference type="Pfam" id="PF02535">
    <property type="entry name" value="Zip"/>
    <property type="match status" value="1"/>
</dbReference>
<feature type="compositionally biased region" description="Basic and acidic residues" evidence="5">
    <location>
        <begin position="93"/>
        <end position="122"/>
    </location>
</feature>
<keyword evidence="3 6" id="KW-1133">Transmembrane helix</keyword>
<evidence type="ECO:0000256" key="5">
    <source>
        <dbReference type="SAM" id="MobiDB-lite"/>
    </source>
</evidence>
<dbReference type="EMBL" id="RYZH01000005">
    <property type="protein sequence ID" value="RUL89095.1"/>
    <property type="molecule type" value="Genomic_DNA"/>
</dbReference>
<dbReference type="Proteomes" id="UP000280296">
    <property type="component" value="Unassembled WGS sequence"/>
</dbReference>
<feature type="transmembrane region" description="Helical" evidence="6">
    <location>
        <begin position="237"/>
        <end position="255"/>
    </location>
</feature>
<dbReference type="AlphaFoldDB" id="A0A432MPT6"/>
<evidence type="ECO:0000256" key="1">
    <source>
        <dbReference type="ARBA" id="ARBA00004141"/>
    </source>
</evidence>
<feature type="transmembrane region" description="Helical" evidence="6">
    <location>
        <begin position="65"/>
        <end position="83"/>
    </location>
</feature>
<reference evidence="7 8" key="1">
    <citation type="submission" date="2018-12" db="EMBL/GenBank/DDBJ databases">
        <authorList>
            <person name="Toschakov S.V."/>
        </authorList>
    </citation>
    <scope>NUCLEOTIDE SEQUENCE [LARGE SCALE GENOMIC DNA]</scope>
    <source>
        <strain evidence="7 8">GM2012</strain>
    </source>
</reference>
<evidence type="ECO:0000256" key="3">
    <source>
        <dbReference type="ARBA" id="ARBA00022989"/>
    </source>
</evidence>
<dbReference type="GO" id="GO:0005385">
    <property type="term" value="F:zinc ion transmembrane transporter activity"/>
    <property type="evidence" value="ECO:0007669"/>
    <property type="project" value="TreeGrafter"/>
</dbReference>